<dbReference type="AlphaFoldDB" id="A0A2N8R8T4"/>
<dbReference type="PANTHER" id="PTHR43685:SF11">
    <property type="entry name" value="GLYCOSYLTRANSFERASE TAGX-RELATED"/>
    <property type="match status" value="1"/>
</dbReference>
<dbReference type="Pfam" id="PF00535">
    <property type="entry name" value="Glycos_transf_2"/>
    <property type="match status" value="1"/>
</dbReference>
<gene>
    <name evidence="2" type="ORF">CXK99_21395</name>
</gene>
<evidence type="ECO:0000313" key="3">
    <source>
        <dbReference type="Proteomes" id="UP000236003"/>
    </source>
</evidence>
<keyword evidence="2" id="KW-0808">Transferase</keyword>
<evidence type="ECO:0000259" key="1">
    <source>
        <dbReference type="Pfam" id="PF00535"/>
    </source>
</evidence>
<accession>A0A2N8R8T4</accession>
<comment type="caution">
    <text evidence="2">The sequence shown here is derived from an EMBL/GenBank/DDBJ whole genome shotgun (WGS) entry which is preliminary data.</text>
</comment>
<dbReference type="InterPro" id="IPR029044">
    <property type="entry name" value="Nucleotide-diphossugar_trans"/>
</dbReference>
<protein>
    <submittedName>
        <fullName evidence="2">Glycosyl transferase</fullName>
    </submittedName>
</protein>
<dbReference type="RefSeq" id="WP_102821706.1">
    <property type="nucleotide sequence ID" value="NZ_JAMOHR010000034.1"/>
</dbReference>
<organism evidence="2 3">
    <name type="scientific">Stutzerimonas stutzeri</name>
    <name type="common">Pseudomonas stutzeri</name>
    <dbReference type="NCBI Taxonomy" id="316"/>
    <lineage>
        <taxon>Bacteria</taxon>
        <taxon>Pseudomonadati</taxon>
        <taxon>Pseudomonadota</taxon>
        <taxon>Gammaproteobacteria</taxon>
        <taxon>Pseudomonadales</taxon>
        <taxon>Pseudomonadaceae</taxon>
        <taxon>Stutzerimonas</taxon>
    </lineage>
</organism>
<dbReference type="SUPFAM" id="SSF53448">
    <property type="entry name" value="Nucleotide-diphospho-sugar transferases"/>
    <property type="match status" value="1"/>
</dbReference>
<dbReference type="PANTHER" id="PTHR43685">
    <property type="entry name" value="GLYCOSYLTRANSFERASE"/>
    <property type="match status" value="1"/>
</dbReference>
<dbReference type="InterPro" id="IPR001173">
    <property type="entry name" value="Glyco_trans_2-like"/>
</dbReference>
<dbReference type="EMBL" id="POUM01000031">
    <property type="protein sequence ID" value="PNF57493.1"/>
    <property type="molecule type" value="Genomic_DNA"/>
</dbReference>
<reference evidence="2 3" key="1">
    <citation type="submission" date="2018-01" db="EMBL/GenBank/DDBJ databases">
        <title>Denitrification phenotypes of diverse strains of Pseudomonas stutzeri.</title>
        <authorList>
            <person name="Milligan D.A."/>
            <person name="Bergaust L."/>
            <person name="Bakken L.R."/>
            <person name="Frostegard A."/>
        </authorList>
    </citation>
    <scope>NUCLEOTIDE SEQUENCE [LARGE SCALE GENOMIC DNA]</scope>
    <source>
        <strain evidence="2 3">CCUG 44592</strain>
    </source>
</reference>
<proteinExistence type="predicted"/>
<feature type="domain" description="Glycosyltransferase 2-like" evidence="1">
    <location>
        <begin position="11"/>
        <end position="180"/>
    </location>
</feature>
<evidence type="ECO:0000313" key="2">
    <source>
        <dbReference type="EMBL" id="PNF57493.1"/>
    </source>
</evidence>
<name>A0A2N8R8T4_STUST</name>
<dbReference type="GO" id="GO:0016740">
    <property type="term" value="F:transferase activity"/>
    <property type="evidence" value="ECO:0007669"/>
    <property type="project" value="UniProtKB-KW"/>
</dbReference>
<dbReference type="Proteomes" id="UP000236003">
    <property type="component" value="Unassembled WGS sequence"/>
</dbReference>
<dbReference type="Gene3D" id="3.90.550.10">
    <property type="entry name" value="Spore Coat Polysaccharide Biosynthesis Protein SpsA, Chain A"/>
    <property type="match status" value="1"/>
</dbReference>
<dbReference type="InterPro" id="IPR050834">
    <property type="entry name" value="Glycosyltransf_2"/>
</dbReference>
<sequence>MASTGRYPLISVIVPCFNYGAFVAECIYSVLAQTYPNFELVVVDDGSTDNSVEVIEAAIAQGVPGSFVRRVEFIRQANQGVSAALNAGLAIAAGEYVATFDADDVMVAGRLAVQVDYLRDRPEVGCLGGRAIRIDETGKLLPQKNKKRSVCQFTFDDVLAQALCVGGNIAVYRREAIERVGGYDPSIKIQDFQMTLKIAAAGYRIDILPDVVTFYRRHGDSLSKNYIAEYRYSLQVIQPFADHPRYESAKARLICKALRLAVVHDKRFAWALFRQVPARQWDRQLLRRLRHFLIKRPRPGPIQRLI</sequence>